<evidence type="ECO:0000256" key="1">
    <source>
        <dbReference type="SAM" id="Coils"/>
    </source>
</evidence>
<dbReference type="Proteomes" id="UP000438429">
    <property type="component" value="Unassembled WGS sequence"/>
</dbReference>
<dbReference type="AlphaFoldDB" id="A0A6A4RM73"/>
<feature type="coiled-coil region" evidence="1">
    <location>
        <begin position="46"/>
        <end position="73"/>
    </location>
</feature>
<proteinExistence type="predicted"/>
<accession>A0A6A4RM73</accession>
<gene>
    <name evidence="2" type="ORF">F2P81_024934</name>
</gene>
<keyword evidence="1" id="KW-0175">Coiled coil</keyword>
<sequence length="141" mass="16072">MELFYAPENHNGYNAADLFYPKKKKELVVQLLKLRQEIQLPPELTAKHLTDCLEEQERNSQREQREALDTEECLPLHLTIQQLRAPRIFGLADEATGSLIRNHRMGDQIVPDALQGSLELSPLHSLPAAQCDGSLTQTKRF</sequence>
<reference evidence="2 3" key="1">
    <citation type="submission" date="2019-06" db="EMBL/GenBank/DDBJ databases">
        <title>Draft genomes of female and male turbot (Scophthalmus maximus).</title>
        <authorList>
            <person name="Xu H."/>
            <person name="Xu X.-W."/>
            <person name="Shao C."/>
            <person name="Chen S."/>
        </authorList>
    </citation>
    <scope>NUCLEOTIDE SEQUENCE [LARGE SCALE GENOMIC DNA]</scope>
    <source>
        <strain evidence="2">Ysfricsl-2016a</strain>
        <tissue evidence="2">Blood</tissue>
    </source>
</reference>
<protein>
    <submittedName>
        <fullName evidence="2">Uncharacterized protein</fullName>
    </submittedName>
</protein>
<dbReference type="EMBL" id="VEVO01000023">
    <property type="protein sequence ID" value="KAF0022953.1"/>
    <property type="molecule type" value="Genomic_DNA"/>
</dbReference>
<evidence type="ECO:0000313" key="3">
    <source>
        <dbReference type="Proteomes" id="UP000438429"/>
    </source>
</evidence>
<evidence type="ECO:0000313" key="2">
    <source>
        <dbReference type="EMBL" id="KAF0022953.1"/>
    </source>
</evidence>
<name>A0A6A4RM73_SCOMX</name>
<comment type="caution">
    <text evidence="2">The sequence shown here is derived from an EMBL/GenBank/DDBJ whole genome shotgun (WGS) entry which is preliminary data.</text>
</comment>
<organism evidence="2 3">
    <name type="scientific">Scophthalmus maximus</name>
    <name type="common">Turbot</name>
    <name type="synonym">Psetta maxima</name>
    <dbReference type="NCBI Taxonomy" id="52904"/>
    <lineage>
        <taxon>Eukaryota</taxon>
        <taxon>Metazoa</taxon>
        <taxon>Chordata</taxon>
        <taxon>Craniata</taxon>
        <taxon>Vertebrata</taxon>
        <taxon>Euteleostomi</taxon>
        <taxon>Actinopterygii</taxon>
        <taxon>Neopterygii</taxon>
        <taxon>Teleostei</taxon>
        <taxon>Neoteleostei</taxon>
        <taxon>Acanthomorphata</taxon>
        <taxon>Carangaria</taxon>
        <taxon>Pleuronectiformes</taxon>
        <taxon>Pleuronectoidei</taxon>
        <taxon>Scophthalmidae</taxon>
        <taxon>Scophthalmus</taxon>
    </lineage>
</organism>